<feature type="region of interest" description="Disordered" evidence="1">
    <location>
        <begin position="194"/>
        <end position="218"/>
    </location>
</feature>
<reference evidence="2 3" key="1">
    <citation type="journal article" date="2017" name="Curr. Biol.">
        <title>Genome architecture and evolution of a unichromosomal asexual nematode.</title>
        <authorList>
            <person name="Fradin H."/>
            <person name="Zegar C."/>
            <person name="Gutwein M."/>
            <person name="Lucas J."/>
            <person name="Kovtun M."/>
            <person name="Corcoran D."/>
            <person name="Baugh L.R."/>
            <person name="Kiontke K."/>
            <person name="Gunsalus K."/>
            <person name="Fitch D.H."/>
            <person name="Piano F."/>
        </authorList>
    </citation>
    <scope>NUCLEOTIDE SEQUENCE [LARGE SCALE GENOMIC DNA]</scope>
    <source>
        <strain evidence="2">PF1309</strain>
    </source>
</reference>
<evidence type="ECO:0000313" key="2">
    <source>
        <dbReference type="EMBL" id="PAV92928.1"/>
    </source>
</evidence>
<feature type="compositionally biased region" description="Basic residues" evidence="1">
    <location>
        <begin position="357"/>
        <end position="366"/>
    </location>
</feature>
<feature type="region of interest" description="Disordered" evidence="1">
    <location>
        <begin position="267"/>
        <end position="366"/>
    </location>
</feature>
<comment type="caution">
    <text evidence="2">The sequence shown here is derived from an EMBL/GenBank/DDBJ whole genome shotgun (WGS) entry which is preliminary data.</text>
</comment>
<keyword evidence="3" id="KW-1185">Reference proteome</keyword>
<organism evidence="2 3">
    <name type="scientific">Diploscapter pachys</name>
    <dbReference type="NCBI Taxonomy" id="2018661"/>
    <lineage>
        <taxon>Eukaryota</taxon>
        <taxon>Metazoa</taxon>
        <taxon>Ecdysozoa</taxon>
        <taxon>Nematoda</taxon>
        <taxon>Chromadorea</taxon>
        <taxon>Rhabditida</taxon>
        <taxon>Rhabditina</taxon>
        <taxon>Rhabditomorpha</taxon>
        <taxon>Rhabditoidea</taxon>
        <taxon>Rhabditidae</taxon>
        <taxon>Diploscapter</taxon>
    </lineage>
</organism>
<evidence type="ECO:0000313" key="3">
    <source>
        <dbReference type="Proteomes" id="UP000218231"/>
    </source>
</evidence>
<evidence type="ECO:0000256" key="1">
    <source>
        <dbReference type="SAM" id="MobiDB-lite"/>
    </source>
</evidence>
<protein>
    <submittedName>
        <fullName evidence="2">Uncharacterized protein</fullName>
    </submittedName>
</protein>
<dbReference type="Proteomes" id="UP000218231">
    <property type="component" value="Unassembled WGS sequence"/>
</dbReference>
<name>A0A2A2M3A2_9BILA</name>
<proteinExistence type="predicted"/>
<dbReference type="EMBL" id="LIAE01005892">
    <property type="protein sequence ID" value="PAV92928.1"/>
    <property type="molecule type" value="Genomic_DNA"/>
</dbReference>
<sequence length="366" mass="39020">MARGAASALRSAPGACPVSTPSRATAAAYCCSICGTLAAHGRIVEPARVILRAARLHRPADLAEQADLIARRQAGREAVGAAATRVDHGAVGQRERAATAAQVLVALIARRPGQRRQQRRAALHQRLARLPQPPDRLRDIGVGATRLLDQLAEHGVVEVRPPARQIFRTGRRRHRIGGRNAQLGGRLRAIIGADGAARQGQRGERRSGERGSGQASHASCVINTPHRVQRFYVAKCHVRVISAPETPACAFAGTPCRPRSNPPIPARCVAHPPRRPAPRHSRFPSPGPRRAASGQAPPSARPPAASRAPVPRLPALRRQRRGGSCPSRVPWPPAHARRATSSPPPAPARSAVAASTTRHRPAPARY</sequence>
<feature type="compositionally biased region" description="Basic residues" evidence="1">
    <location>
        <begin position="272"/>
        <end position="282"/>
    </location>
</feature>
<dbReference type="AlphaFoldDB" id="A0A2A2M3A2"/>
<feature type="compositionally biased region" description="Low complexity" evidence="1">
    <location>
        <begin position="288"/>
        <end position="314"/>
    </location>
</feature>
<accession>A0A2A2M3A2</accession>
<gene>
    <name evidence="2" type="ORF">WR25_21194</name>
</gene>